<evidence type="ECO:0000256" key="11">
    <source>
        <dbReference type="ARBA" id="ARBA00037312"/>
    </source>
</evidence>
<keyword evidence="6 16" id="KW-0378">Hydrolase</keyword>
<accession>A0A6A6UUY8</accession>
<proteinExistence type="inferred from homology"/>
<dbReference type="EC" id="3.2.1.67" evidence="12"/>
<keyword evidence="9 16" id="KW-0326">Glycosidase</keyword>
<evidence type="ECO:0000256" key="16">
    <source>
        <dbReference type="RuleBase" id="RU361169"/>
    </source>
</evidence>
<dbReference type="InterPro" id="IPR000743">
    <property type="entry name" value="Glyco_hydro_28"/>
</dbReference>
<evidence type="ECO:0000256" key="6">
    <source>
        <dbReference type="ARBA" id="ARBA00022801"/>
    </source>
</evidence>
<evidence type="ECO:0000256" key="3">
    <source>
        <dbReference type="ARBA" id="ARBA00022525"/>
    </source>
</evidence>
<dbReference type="Proteomes" id="UP000799302">
    <property type="component" value="Unassembled WGS sequence"/>
</dbReference>
<keyword evidence="3" id="KW-0964">Secreted</keyword>
<dbReference type="PANTHER" id="PTHR31736:SF6">
    <property type="entry name" value="EXOPOLYGALACTURONASE B-RELATED"/>
    <property type="match status" value="1"/>
</dbReference>
<gene>
    <name evidence="18" type="ORF">BT63DRAFT_366087</name>
</gene>
<dbReference type="GO" id="GO:0004650">
    <property type="term" value="F:polygalacturonase activity"/>
    <property type="evidence" value="ECO:0007669"/>
    <property type="project" value="InterPro"/>
</dbReference>
<dbReference type="Gene3D" id="2.160.20.10">
    <property type="entry name" value="Single-stranded right-handed beta-helix, Pectin lyase-like"/>
    <property type="match status" value="1"/>
</dbReference>
<keyword evidence="10" id="KW-0961">Cell wall biogenesis/degradation</keyword>
<keyword evidence="19" id="KW-1185">Reference proteome</keyword>
<evidence type="ECO:0000313" key="18">
    <source>
        <dbReference type="EMBL" id="KAF2674888.1"/>
    </source>
</evidence>
<dbReference type="AlphaFoldDB" id="A0A6A6UUY8"/>
<evidence type="ECO:0000256" key="10">
    <source>
        <dbReference type="ARBA" id="ARBA00023316"/>
    </source>
</evidence>
<keyword evidence="7" id="KW-1015">Disulfide bond</keyword>
<dbReference type="InterPro" id="IPR012334">
    <property type="entry name" value="Pectin_lyas_fold"/>
</dbReference>
<evidence type="ECO:0000256" key="9">
    <source>
        <dbReference type="ARBA" id="ARBA00023295"/>
    </source>
</evidence>
<keyword evidence="5" id="KW-0677">Repeat</keyword>
<evidence type="ECO:0000256" key="15">
    <source>
        <dbReference type="ARBA" id="ARBA00048766"/>
    </source>
</evidence>
<dbReference type="GO" id="GO:0005975">
    <property type="term" value="P:carbohydrate metabolic process"/>
    <property type="evidence" value="ECO:0007669"/>
    <property type="project" value="InterPro"/>
</dbReference>
<keyword evidence="8" id="KW-0325">Glycoprotein</keyword>
<dbReference type="Pfam" id="PF00295">
    <property type="entry name" value="Glyco_hydro_28"/>
    <property type="match status" value="1"/>
</dbReference>
<feature type="signal peptide" evidence="17">
    <location>
        <begin position="1"/>
        <end position="22"/>
    </location>
</feature>
<reference evidence="18" key="1">
    <citation type="journal article" date="2020" name="Stud. Mycol.">
        <title>101 Dothideomycetes genomes: a test case for predicting lifestyles and emergence of pathogens.</title>
        <authorList>
            <person name="Haridas S."/>
            <person name="Albert R."/>
            <person name="Binder M."/>
            <person name="Bloem J."/>
            <person name="Labutti K."/>
            <person name="Salamov A."/>
            <person name="Andreopoulos B."/>
            <person name="Baker S."/>
            <person name="Barry K."/>
            <person name="Bills G."/>
            <person name="Bluhm B."/>
            <person name="Cannon C."/>
            <person name="Castanera R."/>
            <person name="Culley D."/>
            <person name="Daum C."/>
            <person name="Ezra D."/>
            <person name="Gonzalez J."/>
            <person name="Henrissat B."/>
            <person name="Kuo A."/>
            <person name="Liang C."/>
            <person name="Lipzen A."/>
            <person name="Lutzoni F."/>
            <person name="Magnuson J."/>
            <person name="Mondo S."/>
            <person name="Nolan M."/>
            <person name="Ohm R."/>
            <person name="Pangilinan J."/>
            <person name="Park H.-J."/>
            <person name="Ramirez L."/>
            <person name="Alfaro M."/>
            <person name="Sun H."/>
            <person name="Tritt A."/>
            <person name="Yoshinaga Y."/>
            <person name="Zwiers L.-H."/>
            <person name="Turgeon B."/>
            <person name="Goodwin S."/>
            <person name="Spatafora J."/>
            <person name="Crous P."/>
            <person name="Grigoriev I."/>
        </authorList>
    </citation>
    <scope>NUCLEOTIDE SEQUENCE</scope>
    <source>
        <strain evidence="18">CBS 115976</strain>
    </source>
</reference>
<dbReference type="GO" id="GO:0071555">
    <property type="term" value="P:cell wall organization"/>
    <property type="evidence" value="ECO:0007669"/>
    <property type="project" value="UniProtKB-KW"/>
</dbReference>
<protein>
    <recommendedName>
        <fullName evidence="12">galacturonan 1,4-alpha-galacturonidase</fullName>
        <ecNumber evidence="12">3.2.1.67</ecNumber>
    </recommendedName>
    <alternativeName>
        <fullName evidence="13">Galacturan 1,4-alpha-galacturonidase B</fullName>
    </alternativeName>
    <alternativeName>
        <fullName evidence="14">Poly(1,4-alpha-D-galacturonide)galacturonohydrolase B</fullName>
    </alternativeName>
</protein>
<dbReference type="PANTHER" id="PTHR31736">
    <property type="match status" value="1"/>
</dbReference>
<dbReference type="GO" id="GO:0047911">
    <property type="term" value="F:galacturan 1,4-alpha-galacturonidase activity"/>
    <property type="evidence" value="ECO:0007669"/>
    <property type="project" value="UniProtKB-EC"/>
</dbReference>
<sequence length="451" mass="49820">MTPKAWLYSTLQCAGLLGQACALPDGANLGVAFTKQDAWIDNSFAAKAACPSGTDNWGNCVAKDRKVVTIRASADDKDDVSADFEKGLREANGGGLLHLAKGKTYMIGKKLELDWLKDVYVQLEGTIKFTNDIDYWTKTYVYHPFQKSSAFWRWGGSHIKIFGGGTMDGNGQKWWDTFESFKKDITDPSNTFLRPVTFFAENATHLDVTDINFLNSPSWFTFFVGSKDITFDRTNFLAKSTTKARPHNTDGFDTFNVDGFRLTNSRLEVDDDCYSAKPNTTNVHIENVWCKGTHGVSMGSIGQYPGVLDYITNVFVKNVTFVGGQNGARIKAWAGEHVGYGYVKNITFTDLDMQGVDQPIVLDQCYINIKPDVCRKFPSKVNTDGVKFINIKGTSSGKRDWVGSLKCSTTAECKNIEIRNVEITNPKKGGKGVITCDGIKNVTGSCQAPKS</sequence>
<dbReference type="PROSITE" id="PS51257">
    <property type="entry name" value="PROKAR_LIPOPROTEIN"/>
    <property type="match status" value="1"/>
</dbReference>
<evidence type="ECO:0000256" key="12">
    <source>
        <dbReference type="ARBA" id="ARBA00038933"/>
    </source>
</evidence>
<evidence type="ECO:0000256" key="17">
    <source>
        <dbReference type="SAM" id="SignalP"/>
    </source>
</evidence>
<evidence type="ECO:0000256" key="1">
    <source>
        <dbReference type="ARBA" id="ARBA00004613"/>
    </source>
</evidence>
<evidence type="ECO:0000256" key="7">
    <source>
        <dbReference type="ARBA" id="ARBA00023157"/>
    </source>
</evidence>
<dbReference type="EMBL" id="MU004230">
    <property type="protein sequence ID" value="KAF2674888.1"/>
    <property type="molecule type" value="Genomic_DNA"/>
</dbReference>
<organism evidence="18 19">
    <name type="scientific">Microthyrium microscopicum</name>
    <dbReference type="NCBI Taxonomy" id="703497"/>
    <lineage>
        <taxon>Eukaryota</taxon>
        <taxon>Fungi</taxon>
        <taxon>Dikarya</taxon>
        <taxon>Ascomycota</taxon>
        <taxon>Pezizomycotina</taxon>
        <taxon>Dothideomycetes</taxon>
        <taxon>Dothideomycetes incertae sedis</taxon>
        <taxon>Microthyriales</taxon>
        <taxon>Microthyriaceae</taxon>
        <taxon>Microthyrium</taxon>
    </lineage>
</organism>
<dbReference type="OrthoDB" id="187139at2759"/>
<evidence type="ECO:0000256" key="2">
    <source>
        <dbReference type="ARBA" id="ARBA00008834"/>
    </source>
</evidence>
<comment type="subcellular location">
    <subcellularLocation>
        <location evidence="1">Secreted</location>
    </subcellularLocation>
</comment>
<keyword evidence="4 17" id="KW-0732">Signal</keyword>
<evidence type="ECO:0000256" key="4">
    <source>
        <dbReference type="ARBA" id="ARBA00022729"/>
    </source>
</evidence>
<comment type="similarity">
    <text evidence="2 16">Belongs to the glycosyl hydrolase 28 family.</text>
</comment>
<evidence type="ECO:0000256" key="13">
    <source>
        <dbReference type="ARBA" id="ARBA00041473"/>
    </source>
</evidence>
<evidence type="ECO:0000256" key="14">
    <source>
        <dbReference type="ARBA" id="ARBA00042261"/>
    </source>
</evidence>
<dbReference type="InterPro" id="IPR011050">
    <property type="entry name" value="Pectin_lyase_fold/virulence"/>
</dbReference>
<dbReference type="SUPFAM" id="SSF51126">
    <property type="entry name" value="Pectin lyase-like"/>
    <property type="match status" value="1"/>
</dbReference>
<comment type="function">
    <text evidence="11">Specific in hydrolyzing the terminal glycosidic bond of polygalacturonic acid and oligogalacturonates.</text>
</comment>
<feature type="chain" id="PRO_5025388104" description="galacturonan 1,4-alpha-galacturonidase" evidence="17">
    <location>
        <begin position="23"/>
        <end position="451"/>
    </location>
</feature>
<evidence type="ECO:0000313" key="19">
    <source>
        <dbReference type="Proteomes" id="UP000799302"/>
    </source>
</evidence>
<comment type="catalytic activity">
    <reaction evidence="15">
        <text>[(1-&gt;4)-alpha-D-galacturonosyl](n) + H2O = alpha-D-galacturonate + [(1-&gt;4)-alpha-D-galacturonosyl](n-1)</text>
        <dbReference type="Rhea" id="RHEA:14117"/>
        <dbReference type="Rhea" id="RHEA-COMP:14570"/>
        <dbReference type="Rhea" id="RHEA-COMP:14572"/>
        <dbReference type="ChEBI" id="CHEBI:15377"/>
        <dbReference type="ChEBI" id="CHEBI:58658"/>
        <dbReference type="ChEBI" id="CHEBI:140523"/>
        <dbReference type="EC" id="3.2.1.67"/>
    </reaction>
</comment>
<name>A0A6A6UUY8_9PEZI</name>
<dbReference type="GO" id="GO:0005576">
    <property type="term" value="C:extracellular region"/>
    <property type="evidence" value="ECO:0007669"/>
    <property type="project" value="UniProtKB-SubCell"/>
</dbReference>
<evidence type="ECO:0000256" key="5">
    <source>
        <dbReference type="ARBA" id="ARBA00022737"/>
    </source>
</evidence>
<evidence type="ECO:0000256" key="8">
    <source>
        <dbReference type="ARBA" id="ARBA00023180"/>
    </source>
</evidence>